<dbReference type="AlphaFoldDB" id="A0AB39KUX6"/>
<keyword evidence="4 6" id="KW-0663">Pyridoxal phosphate</keyword>
<dbReference type="RefSeq" id="WP_369060113.1">
    <property type="nucleotide sequence ID" value="NZ_CP158375.1"/>
</dbReference>
<dbReference type="InterPro" id="IPR001608">
    <property type="entry name" value="Ala_racemase_N"/>
</dbReference>
<dbReference type="PANTHER" id="PTHR30511:SF0">
    <property type="entry name" value="ALANINE RACEMASE, CATABOLIC-RELATED"/>
    <property type="match status" value="1"/>
</dbReference>
<dbReference type="SUPFAM" id="SSF51419">
    <property type="entry name" value="PLP-binding barrel"/>
    <property type="match status" value="1"/>
</dbReference>
<evidence type="ECO:0000256" key="1">
    <source>
        <dbReference type="ARBA" id="ARBA00000316"/>
    </source>
</evidence>
<evidence type="ECO:0000256" key="5">
    <source>
        <dbReference type="ARBA" id="ARBA00023235"/>
    </source>
</evidence>
<dbReference type="InterPro" id="IPR029066">
    <property type="entry name" value="PLP-binding_barrel"/>
</dbReference>
<dbReference type="InterPro" id="IPR011079">
    <property type="entry name" value="Ala_racemase_C"/>
</dbReference>
<dbReference type="Pfam" id="PF01168">
    <property type="entry name" value="Ala_racemase_N"/>
    <property type="match status" value="1"/>
</dbReference>
<comment type="catalytic activity">
    <reaction evidence="1 6">
        <text>L-alanine = D-alanine</text>
        <dbReference type="Rhea" id="RHEA:20249"/>
        <dbReference type="ChEBI" id="CHEBI:57416"/>
        <dbReference type="ChEBI" id="CHEBI:57972"/>
        <dbReference type="EC" id="5.1.1.1"/>
    </reaction>
</comment>
<dbReference type="PANTHER" id="PTHR30511">
    <property type="entry name" value="ALANINE RACEMASE"/>
    <property type="match status" value="1"/>
</dbReference>
<reference evidence="10" key="1">
    <citation type="submission" date="2024-06" db="EMBL/GenBank/DDBJ databases">
        <title>Caulobacter inopinatus, sp. nov.</title>
        <authorList>
            <person name="Donachie S.P."/>
        </authorList>
    </citation>
    <scope>NUCLEOTIDE SEQUENCE</scope>
    <source>
        <strain evidence="10">73W</strain>
    </source>
</reference>
<dbReference type="GO" id="GO:0030170">
    <property type="term" value="F:pyridoxal phosphate binding"/>
    <property type="evidence" value="ECO:0007669"/>
    <property type="project" value="UniProtKB-UniRule"/>
</dbReference>
<dbReference type="SMART" id="SM01005">
    <property type="entry name" value="Ala_racemase_C"/>
    <property type="match status" value="1"/>
</dbReference>
<comment type="cofactor">
    <cofactor evidence="2 6 7">
        <name>pyridoxal 5'-phosphate</name>
        <dbReference type="ChEBI" id="CHEBI:597326"/>
    </cofactor>
</comment>
<comment type="pathway">
    <text evidence="6">Amino-acid biosynthesis; D-alanine biosynthesis; D-alanine from L-alanine: step 1/1.</text>
</comment>
<comment type="similarity">
    <text evidence="6">Belongs to the alanine racemase family.</text>
</comment>
<protein>
    <recommendedName>
        <fullName evidence="3 6">Alanine racemase</fullName>
        <ecNumber evidence="3 6">5.1.1.1</ecNumber>
    </recommendedName>
</protein>
<feature type="active site" description="Proton acceptor; specific for D-alanine" evidence="6">
    <location>
        <position position="34"/>
    </location>
</feature>
<evidence type="ECO:0000256" key="8">
    <source>
        <dbReference type="PIRSR" id="PIRSR600821-52"/>
    </source>
</evidence>
<dbReference type="InterPro" id="IPR009006">
    <property type="entry name" value="Ala_racemase/Decarboxylase_C"/>
</dbReference>
<accession>A0AB39KUX6</accession>
<name>A0AB39KUX6_9CAUL</name>
<dbReference type="HAMAP" id="MF_01201">
    <property type="entry name" value="Ala_racemase"/>
    <property type="match status" value="1"/>
</dbReference>
<dbReference type="SUPFAM" id="SSF50621">
    <property type="entry name" value="Alanine racemase C-terminal domain-like"/>
    <property type="match status" value="1"/>
</dbReference>
<evidence type="ECO:0000256" key="4">
    <source>
        <dbReference type="ARBA" id="ARBA00022898"/>
    </source>
</evidence>
<sequence length="361" mass="38236">MTDTTLTVDLDALAYNYGVLKHFAGAAETGAAVKADAYGMGAEAVGPRLWKEGCRSFFVARLAEGQALRRALGERDASIYVLDGMTGAADGPRLMASRLIPVLNSLVQVENWITYGDQRWLEAAIHVDTGMNRLGLRLEEARALAKNRAKMSKMDVALVMSHLACADDPKNPMSAAQLERFRTIRGLFPAAQGSLANSAGTFLGVAYGFDLVRPGLSLYGAGANGKTDGRLKPVASLHAPILQVRDVPAGETVGYGATFTAVRPVKIAILAAGYADGLPRTPASSGNAWFANGKRRILGRISMDLLAIDITGCDDAQAGDMVELVGPNITVDDAAHAGGISAYELLTRLSLRATRRYIGEA</sequence>
<dbReference type="EMBL" id="CP158375">
    <property type="protein sequence ID" value="XDO97114.1"/>
    <property type="molecule type" value="Genomic_DNA"/>
</dbReference>
<evidence type="ECO:0000313" key="10">
    <source>
        <dbReference type="EMBL" id="XDO97114.1"/>
    </source>
</evidence>
<dbReference type="EC" id="5.1.1.1" evidence="3 6"/>
<dbReference type="InterPro" id="IPR000821">
    <property type="entry name" value="Ala_racemase"/>
</dbReference>
<dbReference type="Pfam" id="PF00842">
    <property type="entry name" value="Ala_racemase_C"/>
    <property type="match status" value="1"/>
</dbReference>
<dbReference type="GO" id="GO:0005829">
    <property type="term" value="C:cytosol"/>
    <property type="evidence" value="ECO:0007669"/>
    <property type="project" value="TreeGrafter"/>
</dbReference>
<keyword evidence="5 6" id="KW-0413">Isomerase</keyword>
<organism evidence="10">
    <name type="scientific">Caulobacter sp. 73W</name>
    <dbReference type="NCBI Taxonomy" id="3161137"/>
    <lineage>
        <taxon>Bacteria</taxon>
        <taxon>Pseudomonadati</taxon>
        <taxon>Pseudomonadota</taxon>
        <taxon>Alphaproteobacteria</taxon>
        <taxon>Caulobacterales</taxon>
        <taxon>Caulobacteraceae</taxon>
        <taxon>Caulobacter</taxon>
    </lineage>
</organism>
<evidence type="ECO:0000256" key="3">
    <source>
        <dbReference type="ARBA" id="ARBA00013089"/>
    </source>
</evidence>
<dbReference type="GO" id="GO:0008784">
    <property type="term" value="F:alanine racemase activity"/>
    <property type="evidence" value="ECO:0007669"/>
    <property type="project" value="UniProtKB-UniRule"/>
</dbReference>
<gene>
    <name evidence="10" type="primary">alr</name>
    <name evidence="10" type="ORF">ABOZ73_01420</name>
</gene>
<dbReference type="PRINTS" id="PR00992">
    <property type="entry name" value="ALARACEMASE"/>
</dbReference>
<feature type="modified residue" description="N6-(pyridoxal phosphate)lysine" evidence="6 7">
    <location>
        <position position="34"/>
    </location>
</feature>
<dbReference type="NCBIfam" id="TIGR00492">
    <property type="entry name" value="alr"/>
    <property type="match status" value="1"/>
</dbReference>
<dbReference type="Gene3D" id="2.40.37.10">
    <property type="entry name" value="Lyase, Ornithine Decarboxylase, Chain A, domain 1"/>
    <property type="match status" value="1"/>
</dbReference>
<evidence type="ECO:0000259" key="9">
    <source>
        <dbReference type="SMART" id="SM01005"/>
    </source>
</evidence>
<feature type="binding site" evidence="6 8">
    <location>
        <position position="133"/>
    </location>
    <ligand>
        <name>substrate</name>
    </ligand>
</feature>
<feature type="domain" description="Alanine racemase C-terminal" evidence="9">
    <location>
        <begin position="234"/>
        <end position="358"/>
    </location>
</feature>
<proteinExistence type="inferred from homology"/>
<dbReference type="GO" id="GO:0030632">
    <property type="term" value="P:D-alanine biosynthetic process"/>
    <property type="evidence" value="ECO:0007669"/>
    <property type="project" value="UniProtKB-UniRule"/>
</dbReference>
<evidence type="ECO:0000256" key="7">
    <source>
        <dbReference type="PIRSR" id="PIRSR600821-50"/>
    </source>
</evidence>
<feature type="active site" description="Proton acceptor; specific for L-alanine" evidence="6">
    <location>
        <position position="255"/>
    </location>
</feature>
<evidence type="ECO:0000256" key="6">
    <source>
        <dbReference type="HAMAP-Rule" id="MF_01201"/>
    </source>
</evidence>
<evidence type="ECO:0000256" key="2">
    <source>
        <dbReference type="ARBA" id="ARBA00001933"/>
    </source>
</evidence>
<comment type="function">
    <text evidence="6">Catalyzes the interconversion of L-alanine and D-alanine. May also act on other amino acids.</text>
</comment>
<feature type="binding site" evidence="6 8">
    <location>
        <position position="303"/>
    </location>
    <ligand>
        <name>substrate</name>
    </ligand>
</feature>
<dbReference type="CDD" id="cd00430">
    <property type="entry name" value="PLPDE_III_AR"/>
    <property type="match status" value="1"/>
</dbReference>
<dbReference type="Gene3D" id="3.20.20.10">
    <property type="entry name" value="Alanine racemase"/>
    <property type="match status" value="1"/>
</dbReference>